<protein>
    <recommendedName>
        <fullName evidence="8 9">Triosephosphate isomerase</fullName>
        <shortName evidence="8">TIM</shortName>
        <shortName evidence="8">TPI</shortName>
        <ecNumber evidence="8 9">5.3.1.1</ecNumber>
    </recommendedName>
    <alternativeName>
        <fullName evidence="8">Triose-phosphate isomerase</fullName>
    </alternativeName>
</protein>
<dbReference type="EC" id="5.3.1.1" evidence="8 9"/>
<dbReference type="RefSeq" id="WP_133539111.1">
    <property type="nucleotide sequence ID" value="NZ_SNXI01000004.1"/>
</dbReference>
<feature type="binding site" evidence="8">
    <location>
        <position position="213"/>
    </location>
    <ligand>
        <name>substrate</name>
    </ligand>
</feature>
<dbReference type="InterPro" id="IPR020861">
    <property type="entry name" value="Triosephosphate_isomerase_AS"/>
</dbReference>
<dbReference type="GO" id="GO:0046166">
    <property type="term" value="P:glyceraldehyde-3-phosphate biosynthetic process"/>
    <property type="evidence" value="ECO:0007669"/>
    <property type="project" value="TreeGrafter"/>
</dbReference>
<reference evidence="10 11" key="1">
    <citation type="submission" date="2019-03" db="EMBL/GenBank/DDBJ databases">
        <title>Freshwater and sediment microbial communities from various areas in North America, analyzing microbe dynamics in response to fracking.</title>
        <authorList>
            <person name="Lamendella R."/>
        </authorList>
    </citation>
    <scope>NUCLEOTIDE SEQUENCE [LARGE SCALE GENOMIC DNA]</scope>
    <source>
        <strain evidence="10 11">18_TX</strain>
    </source>
</reference>
<dbReference type="PROSITE" id="PS51440">
    <property type="entry name" value="TIM_2"/>
    <property type="match status" value="1"/>
</dbReference>
<keyword evidence="6 8" id="KW-0324">Glycolysis</keyword>
<evidence type="ECO:0000256" key="8">
    <source>
        <dbReference type="HAMAP-Rule" id="MF_00147"/>
    </source>
</evidence>
<proteinExistence type="inferred from homology"/>
<feature type="binding site" evidence="8">
    <location>
        <position position="174"/>
    </location>
    <ligand>
        <name>substrate</name>
    </ligand>
</feature>
<dbReference type="OrthoDB" id="9809429at2"/>
<dbReference type="SUPFAM" id="SSF51351">
    <property type="entry name" value="Triosephosphate isomerase (TIM)"/>
    <property type="match status" value="1"/>
</dbReference>
<dbReference type="GO" id="GO:0004807">
    <property type="term" value="F:triose-phosphate isomerase activity"/>
    <property type="evidence" value="ECO:0007669"/>
    <property type="project" value="UniProtKB-UniRule"/>
</dbReference>
<sequence length="252" mass="26743">MANASLVIGNWKMNGSQALTRSMADALRAAVPSCGDTKVVVCPPYTLLAELTRHCYYDGIAVGAQNVNANENGAHTGEVSLTMLKELAVEYVIVGHSERRAMYGDDNSAVAAKVTAVTQAKLNAVLCVGEDKQQYDAGNTWQVVEQQLQAACAELTPEQAAKLVVAYEPIWAIGTGETATPAQAEEVHANIRQWLVKRFAAIGEKIEILYGGSVKADNAAELFAQQHIDGGLIGGASLKEDQFVAIVQAAQG</sequence>
<dbReference type="UniPathway" id="UPA00138"/>
<comment type="pathway">
    <text evidence="8 9">Carbohydrate biosynthesis; gluconeogenesis.</text>
</comment>
<dbReference type="GO" id="GO:0006094">
    <property type="term" value="P:gluconeogenesis"/>
    <property type="evidence" value="ECO:0007669"/>
    <property type="project" value="UniProtKB-UniRule"/>
</dbReference>
<dbReference type="Gene3D" id="3.20.20.70">
    <property type="entry name" value="Aldolase class I"/>
    <property type="match status" value="1"/>
</dbReference>
<dbReference type="PANTHER" id="PTHR21139:SF42">
    <property type="entry name" value="TRIOSEPHOSPHATE ISOMERASE"/>
    <property type="match status" value="1"/>
</dbReference>
<evidence type="ECO:0000256" key="9">
    <source>
        <dbReference type="RuleBase" id="RU363013"/>
    </source>
</evidence>
<dbReference type="UniPathway" id="UPA00109">
    <property type="reaction ID" value="UER00189"/>
</dbReference>
<comment type="subcellular location">
    <subcellularLocation>
        <location evidence="8 9">Cytoplasm</location>
    </subcellularLocation>
</comment>
<feature type="active site" description="Electrophile" evidence="8">
    <location>
        <position position="96"/>
    </location>
</feature>
<evidence type="ECO:0000256" key="4">
    <source>
        <dbReference type="ARBA" id="ARBA00022432"/>
    </source>
</evidence>
<comment type="subunit">
    <text evidence="8 9">Homodimer.</text>
</comment>
<keyword evidence="7 8" id="KW-0413">Isomerase</keyword>
<gene>
    <name evidence="8" type="primary">tpiA</name>
    <name evidence="10" type="ORF">DEU29_104110</name>
</gene>
<evidence type="ECO:0000256" key="5">
    <source>
        <dbReference type="ARBA" id="ARBA00022490"/>
    </source>
</evidence>
<organism evidence="10 11">
    <name type="scientific">Idiomarina aquatica</name>
    <dbReference type="NCBI Taxonomy" id="1327752"/>
    <lineage>
        <taxon>Bacteria</taxon>
        <taxon>Pseudomonadati</taxon>
        <taxon>Pseudomonadota</taxon>
        <taxon>Gammaproteobacteria</taxon>
        <taxon>Alteromonadales</taxon>
        <taxon>Idiomarinaceae</taxon>
        <taxon>Idiomarina</taxon>
    </lineage>
</organism>
<dbReference type="NCBIfam" id="TIGR00419">
    <property type="entry name" value="tim"/>
    <property type="match status" value="1"/>
</dbReference>
<dbReference type="GO" id="GO:0006096">
    <property type="term" value="P:glycolytic process"/>
    <property type="evidence" value="ECO:0007669"/>
    <property type="project" value="UniProtKB-UniRule"/>
</dbReference>
<dbReference type="InterPro" id="IPR000652">
    <property type="entry name" value="Triosephosphate_isomerase"/>
</dbReference>
<comment type="pathway">
    <text evidence="1 8 9">Carbohydrate degradation; glycolysis; D-glyceraldehyde 3-phosphate from glycerone phosphate: step 1/1.</text>
</comment>
<dbReference type="PANTHER" id="PTHR21139">
    <property type="entry name" value="TRIOSEPHOSPHATE ISOMERASE"/>
    <property type="match status" value="1"/>
</dbReference>
<dbReference type="Pfam" id="PF00121">
    <property type="entry name" value="TIM"/>
    <property type="match status" value="1"/>
</dbReference>
<evidence type="ECO:0000256" key="1">
    <source>
        <dbReference type="ARBA" id="ARBA00004680"/>
    </source>
</evidence>
<comment type="similarity">
    <text evidence="3 8 9">Belongs to the triosephosphate isomerase family.</text>
</comment>
<dbReference type="InterPro" id="IPR035990">
    <property type="entry name" value="TIM_sf"/>
</dbReference>
<name>A0A4R6PMD0_9GAMM</name>
<dbReference type="GO" id="GO:0005829">
    <property type="term" value="C:cytosol"/>
    <property type="evidence" value="ECO:0007669"/>
    <property type="project" value="TreeGrafter"/>
</dbReference>
<dbReference type="InterPro" id="IPR013785">
    <property type="entry name" value="Aldolase_TIM"/>
</dbReference>
<dbReference type="Proteomes" id="UP000295531">
    <property type="component" value="Unassembled WGS sequence"/>
</dbReference>
<feature type="binding site" evidence="8">
    <location>
        <begin position="234"/>
        <end position="235"/>
    </location>
    <ligand>
        <name>substrate</name>
    </ligand>
</feature>
<keyword evidence="4 8" id="KW-0312">Gluconeogenesis</keyword>
<evidence type="ECO:0000256" key="7">
    <source>
        <dbReference type="ARBA" id="ARBA00023235"/>
    </source>
</evidence>
<dbReference type="CDD" id="cd00311">
    <property type="entry name" value="TIM"/>
    <property type="match status" value="1"/>
</dbReference>
<evidence type="ECO:0000256" key="3">
    <source>
        <dbReference type="ARBA" id="ARBA00007422"/>
    </source>
</evidence>
<evidence type="ECO:0000313" key="11">
    <source>
        <dbReference type="Proteomes" id="UP000295531"/>
    </source>
</evidence>
<dbReference type="AlphaFoldDB" id="A0A4R6PMD0"/>
<comment type="pathway">
    <text evidence="2">Carbohydrate metabolism; erythritol degradation.</text>
</comment>
<comment type="caution">
    <text evidence="10">The sequence shown here is derived from an EMBL/GenBank/DDBJ whole genome shotgun (WGS) entry which is preliminary data.</text>
</comment>
<dbReference type="EMBL" id="SNXI01000004">
    <property type="protein sequence ID" value="TDP39006.1"/>
    <property type="molecule type" value="Genomic_DNA"/>
</dbReference>
<dbReference type="PROSITE" id="PS00171">
    <property type="entry name" value="TIM_1"/>
    <property type="match status" value="1"/>
</dbReference>
<comment type="function">
    <text evidence="8">Involved in the gluconeogenesis. Catalyzes stereospecifically the conversion of dihydroxyacetone phosphate (DHAP) to D-glyceraldehyde-3-phosphate (G3P).</text>
</comment>
<feature type="binding site" evidence="8">
    <location>
        <begin position="10"/>
        <end position="12"/>
    </location>
    <ligand>
        <name>substrate</name>
    </ligand>
</feature>
<evidence type="ECO:0000256" key="6">
    <source>
        <dbReference type="ARBA" id="ARBA00023152"/>
    </source>
</evidence>
<keyword evidence="5 8" id="KW-0963">Cytoplasm</keyword>
<evidence type="ECO:0000256" key="2">
    <source>
        <dbReference type="ARBA" id="ARBA00004939"/>
    </source>
</evidence>
<dbReference type="HAMAP" id="MF_00147_B">
    <property type="entry name" value="TIM_B"/>
    <property type="match status" value="1"/>
</dbReference>
<dbReference type="FunFam" id="3.20.20.70:FF:000016">
    <property type="entry name" value="Triosephosphate isomerase"/>
    <property type="match status" value="1"/>
</dbReference>
<dbReference type="InterPro" id="IPR022896">
    <property type="entry name" value="TrioseP_Isoase_bac/euk"/>
</dbReference>
<dbReference type="GO" id="GO:0019563">
    <property type="term" value="P:glycerol catabolic process"/>
    <property type="evidence" value="ECO:0007669"/>
    <property type="project" value="TreeGrafter"/>
</dbReference>
<comment type="catalytic activity">
    <reaction evidence="8 9">
        <text>D-glyceraldehyde 3-phosphate = dihydroxyacetone phosphate</text>
        <dbReference type="Rhea" id="RHEA:18585"/>
        <dbReference type="ChEBI" id="CHEBI:57642"/>
        <dbReference type="ChEBI" id="CHEBI:59776"/>
        <dbReference type="EC" id="5.3.1.1"/>
    </reaction>
</comment>
<accession>A0A4R6PMD0</accession>
<keyword evidence="11" id="KW-1185">Reference proteome</keyword>
<evidence type="ECO:0000313" key="10">
    <source>
        <dbReference type="EMBL" id="TDP39006.1"/>
    </source>
</evidence>
<feature type="active site" description="Proton acceptor" evidence="8">
    <location>
        <position position="168"/>
    </location>
</feature>